<sequence>MLGIDYSTVIDPFLRGVRRFTTRIRGYKAG</sequence>
<evidence type="ECO:0000313" key="2">
    <source>
        <dbReference type="Proteomes" id="UP000008289"/>
    </source>
</evidence>
<dbReference type="EMBL" id="CP000027">
    <property type="protein sequence ID" value="AAW39113.1"/>
    <property type="molecule type" value="Genomic_DNA"/>
</dbReference>
<gene>
    <name evidence="1" type="ordered locus">DET0042</name>
</gene>
<protein>
    <submittedName>
        <fullName evidence="1">Uncharacterized protein</fullName>
    </submittedName>
</protein>
<proteinExistence type="predicted"/>
<keyword evidence="2" id="KW-1185">Reference proteome</keyword>
<organism evidence="1 2">
    <name type="scientific">Dehalococcoides mccartyi (strain ATCC BAA-2266 / KCTC 15142 / 195)</name>
    <name type="common">Dehalococcoides ethenogenes (strain 195)</name>
    <dbReference type="NCBI Taxonomy" id="243164"/>
    <lineage>
        <taxon>Bacteria</taxon>
        <taxon>Bacillati</taxon>
        <taxon>Chloroflexota</taxon>
        <taxon>Dehalococcoidia</taxon>
        <taxon>Dehalococcoidales</taxon>
        <taxon>Dehalococcoidaceae</taxon>
        <taxon>Dehalococcoides</taxon>
    </lineage>
</organism>
<reference evidence="1 2" key="1">
    <citation type="journal article" date="2005" name="Science">
        <title>Genome sequence of the PCE-dechlorinating bacterium Dehalococcoides ethenogenes.</title>
        <authorList>
            <person name="Seshadri R."/>
            <person name="Adrian L."/>
            <person name="Fouts D.E."/>
            <person name="Eisen J.A."/>
            <person name="Phillippy A.M."/>
            <person name="Methe B.A."/>
            <person name="Ward N.L."/>
            <person name="Nelson W.C."/>
            <person name="Deboy R.T."/>
            <person name="Khouri H.M."/>
            <person name="Kolonay J.F."/>
            <person name="Dodson R.J."/>
            <person name="Daugherty S.C."/>
            <person name="Brinkac L.M."/>
            <person name="Sullivan S.A."/>
            <person name="Madupu R."/>
            <person name="Nelson K.E."/>
            <person name="Kang K.H."/>
            <person name="Impraim M."/>
            <person name="Tran K."/>
            <person name="Robinson J.M."/>
            <person name="Forberger H.A."/>
            <person name="Fraser C.M."/>
            <person name="Zinder S.H."/>
            <person name="Heidelberg J.F."/>
        </authorList>
    </citation>
    <scope>NUCLEOTIDE SEQUENCE [LARGE SCALE GENOMIC DNA]</scope>
    <source>
        <strain evidence="2">ATCC BAA-2266 / KCTC 15142 / 195</strain>
    </source>
</reference>
<evidence type="ECO:0000313" key="1">
    <source>
        <dbReference type="EMBL" id="AAW39113.1"/>
    </source>
</evidence>
<name>Q3ZAF2_DEHM1</name>
<dbReference type="AlphaFoldDB" id="Q3ZAF2"/>
<accession>Q3ZAF2</accession>
<dbReference type="Proteomes" id="UP000008289">
    <property type="component" value="Chromosome"/>
</dbReference>
<dbReference type="KEGG" id="det:DET0042"/>
<dbReference type="InParanoid" id="Q3ZAF2"/>
<dbReference type="HOGENOM" id="CLU_3403123_0_0_0"/>